<evidence type="ECO:0000313" key="1">
    <source>
        <dbReference type="EMBL" id="SFS90135.1"/>
    </source>
</evidence>
<accession>A0A1I6TLT4</accession>
<keyword evidence="2" id="KW-1185">Reference proteome</keyword>
<reference evidence="2" key="1">
    <citation type="submission" date="2016-10" db="EMBL/GenBank/DDBJ databases">
        <authorList>
            <person name="Varghese N."/>
            <person name="Submissions S."/>
        </authorList>
    </citation>
    <scope>NUCLEOTIDE SEQUENCE [LARGE SCALE GENOMIC DNA]</scope>
    <source>
        <strain evidence="2">DSM 45789</strain>
    </source>
</reference>
<evidence type="ECO:0000313" key="2">
    <source>
        <dbReference type="Proteomes" id="UP000198660"/>
    </source>
</evidence>
<gene>
    <name evidence="1" type="ORF">SAMN05444972_110118</name>
</gene>
<dbReference type="Proteomes" id="UP000198660">
    <property type="component" value="Unassembled WGS sequence"/>
</dbReference>
<proteinExistence type="predicted"/>
<dbReference type="EMBL" id="FPAA01000010">
    <property type="protein sequence ID" value="SFS90135.1"/>
    <property type="molecule type" value="Genomic_DNA"/>
</dbReference>
<protein>
    <submittedName>
        <fullName evidence="1">Uncharacterized protein</fullName>
    </submittedName>
</protein>
<organism evidence="1 2">
    <name type="scientific">Marininema halotolerans</name>
    <dbReference type="NCBI Taxonomy" id="1155944"/>
    <lineage>
        <taxon>Bacteria</taxon>
        <taxon>Bacillati</taxon>
        <taxon>Bacillota</taxon>
        <taxon>Bacilli</taxon>
        <taxon>Bacillales</taxon>
        <taxon>Thermoactinomycetaceae</taxon>
        <taxon>Marininema</taxon>
    </lineage>
</organism>
<name>A0A1I6TLT4_9BACL</name>
<dbReference type="AlphaFoldDB" id="A0A1I6TLT4"/>
<sequence length="73" mass="8156">MLKDLQALPAPARIRVIYRIRGRRVITTGLFLGVFNRRLFLLDLGSCPPPCFGRLLGIPLRNIESVTAQPEPA</sequence>